<accession>A0A7K3LS33</accession>
<evidence type="ECO:0000313" key="5">
    <source>
        <dbReference type="EMBL" id="NDK91094.1"/>
    </source>
</evidence>
<sequence length="551" mass="59974">MTITVRDVLGLPELQRGDPVVLSDRRLDDVIRWVHVGDVPDLSGLLTGGELILTTGASLANWPQRYLQGLSSSGAVGVVVELGASVPTLPGAVTRLARDADLALIVLRRSVRFVDVTEAVHRRLVAEQYEAVAFDRLVHETFTELSMNRASVVEVVAAAARMLDEPVVLEDLSHQVLTSSIAPHADTAITLDDWERRSRRNTDGRAGTEPWVWSTVGPRGEAWGRVIVPRNPIQRDRTVRVLERAGVALALNRMIERDRTSLHQRAQSGLIDDVVDRRVTTESEIAARAHALGLARARRYWPVVIRVDSTTPDGDPLAAQRRSAQLLDAVSHTVRSGGHTGLFTVRPPGDIHAVVALRPARGQDPESTLTSLADHLHEAVARTAGDTRCTVAVGEPDGGLVPAIRALADAAHVAEVAGAMSGRRRPFYRASDTRLRGLVAVLKDDPRVQAFAESELRRILTEAPEHLELLRNHVQLNGNKAAVAQRMHISRPALYKRLRAVEDILEVDLSDPESLLSLSVATMIYDVGRAARADGERTIGPAAASPPPRSR</sequence>
<dbReference type="AlphaFoldDB" id="A0A7K3LS33"/>
<dbReference type="InterPro" id="IPR012914">
    <property type="entry name" value="PucR_dom"/>
</dbReference>
<dbReference type="Proteomes" id="UP000466307">
    <property type="component" value="Unassembled WGS sequence"/>
</dbReference>
<feature type="domain" description="CdaR GGDEF-like" evidence="4">
    <location>
        <begin position="281"/>
        <end position="416"/>
    </location>
</feature>
<evidence type="ECO:0000313" key="6">
    <source>
        <dbReference type="Proteomes" id="UP000466307"/>
    </source>
</evidence>
<evidence type="ECO:0000259" key="4">
    <source>
        <dbReference type="Pfam" id="PF17853"/>
    </source>
</evidence>
<organism evidence="5 6">
    <name type="scientific">Gordonia desulfuricans</name>
    <dbReference type="NCBI Taxonomy" id="89051"/>
    <lineage>
        <taxon>Bacteria</taxon>
        <taxon>Bacillati</taxon>
        <taxon>Actinomycetota</taxon>
        <taxon>Actinomycetes</taxon>
        <taxon>Mycobacteriales</taxon>
        <taxon>Gordoniaceae</taxon>
        <taxon>Gordonia</taxon>
    </lineage>
</organism>
<dbReference type="RefSeq" id="WP_059035494.1">
    <property type="nucleotide sequence ID" value="NZ_JAADZU010000056.1"/>
</dbReference>
<dbReference type="PANTHER" id="PTHR33744:SF1">
    <property type="entry name" value="DNA-BINDING TRANSCRIPTIONAL ACTIVATOR ADER"/>
    <property type="match status" value="1"/>
</dbReference>
<dbReference type="EMBL" id="JAADZU010000056">
    <property type="protein sequence ID" value="NDK91094.1"/>
    <property type="molecule type" value="Genomic_DNA"/>
</dbReference>
<comment type="similarity">
    <text evidence="1">Belongs to the CdaR family.</text>
</comment>
<dbReference type="Pfam" id="PF17853">
    <property type="entry name" value="GGDEF_2"/>
    <property type="match status" value="1"/>
</dbReference>
<name>A0A7K3LS33_9ACTN</name>
<dbReference type="Gene3D" id="1.10.10.2840">
    <property type="entry name" value="PucR C-terminal helix-turn-helix domain"/>
    <property type="match status" value="1"/>
</dbReference>
<dbReference type="PANTHER" id="PTHR33744">
    <property type="entry name" value="CARBOHYDRATE DIACID REGULATOR"/>
    <property type="match status" value="1"/>
</dbReference>
<dbReference type="InterPro" id="IPR041522">
    <property type="entry name" value="CdaR_GGDEF"/>
</dbReference>
<gene>
    <name evidence="5" type="ORF">GYA93_16110</name>
</gene>
<reference evidence="5 6" key="1">
    <citation type="submission" date="2020-01" db="EMBL/GenBank/DDBJ databases">
        <title>Investigation of new actinobacteria for the biodesulphurisation of diesel fuel.</title>
        <authorList>
            <person name="Athi Narayanan S.M."/>
        </authorList>
    </citation>
    <scope>NUCLEOTIDE SEQUENCE [LARGE SCALE GENOMIC DNA]</scope>
    <source>
        <strain evidence="5 6">213E</strain>
    </source>
</reference>
<dbReference type="Pfam" id="PF13556">
    <property type="entry name" value="HTH_30"/>
    <property type="match status" value="1"/>
</dbReference>
<dbReference type="Pfam" id="PF07905">
    <property type="entry name" value="PucR"/>
    <property type="match status" value="1"/>
</dbReference>
<keyword evidence="6" id="KW-1185">Reference proteome</keyword>
<dbReference type="InterPro" id="IPR042070">
    <property type="entry name" value="PucR_C-HTH_sf"/>
</dbReference>
<feature type="domain" description="PucR C-terminal helix-turn-helix" evidence="3">
    <location>
        <begin position="467"/>
        <end position="522"/>
    </location>
</feature>
<dbReference type="InterPro" id="IPR051448">
    <property type="entry name" value="CdaR-like_regulators"/>
</dbReference>
<protein>
    <submittedName>
        <fullName evidence="5">PucR family transcriptional regulator</fullName>
    </submittedName>
</protein>
<proteinExistence type="inferred from homology"/>
<evidence type="ECO:0000259" key="3">
    <source>
        <dbReference type="Pfam" id="PF13556"/>
    </source>
</evidence>
<evidence type="ECO:0000259" key="2">
    <source>
        <dbReference type="Pfam" id="PF07905"/>
    </source>
</evidence>
<comment type="caution">
    <text evidence="5">The sequence shown here is derived from an EMBL/GenBank/DDBJ whole genome shotgun (WGS) entry which is preliminary data.</text>
</comment>
<feature type="domain" description="Purine catabolism PurC-like" evidence="2">
    <location>
        <begin position="7"/>
        <end position="124"/>
    </location>
</feature>
<dbReference type="InterPro" id="IPR025736">
    <property type="entry name" value="PucR_C-HTH_dom"/>
</dbReference>
<evidence type="ECO:0000256" key="1">
    <source>
        <dbReference type="ARBA" id="ARBA00006754"/>
    </source>
</evidence>